<accession>A0A060T8H7</accession>
<dbReference type="GO" id="GO:0016603">
    <property type="term" value="F:glutaminyl-peptide cyclotransferase activity"/>
    <property type="evidence" value="ECO:0007669"/>
    <property type="project" value="InterPro"/>
</dbReference>
<dbReference type="PANTHER" id="PTHR12283:SF6">
    <property type="entry name" value="GLUTAMINYL-PEPTIDE CYCLOTRANSFERASE-RELATED"/>
    <property type="match status" value="1"/>
</dbReference>
<reference evidence="5" key="1">
    <citation type="submission" date="2014-02" db="EMBL/GenBank/DDBJ databases">
        <authorList>
            <person name="Genoscope - CEA"/>
        </authorList>
    </citation>
    <scope>NUCLEOTIDE SEQUENCE</scope>
    <source>
        <strain evidence="5">LS3</strain>
    </source>
</reference>
<comment type="similarity">
    <text evidence="3">Belongs to the peptidase M28 family.</text>
</comment>
<dbReference type="CDD" id="cd03880">
    <property type="entry name" value="M28_QC_like"/>
    <property type="match status" value="1"/>
</dbReference>
<feature type="chain" id="PRO_5005102531" description="Peptide hydrolase" evidence="3">
    <location>
        <begin position="21"/>
        <end position="358"/>
    </location>
</feature>
<dbReference type="Pfam" id="PF04389">
    <property type="entry name" value="Peptidase_M28"/>
    <property type="match status" value="1"/>
</dbReference>
<dbReference type="PhylomeDB" id="A0A060T8H7"/>
<dbReference type="PANTHER" id="PTHR12283">
    <property type="entry name" value="GLUTAMINYL-PEPTIDE CYCLOTRANSFERASE"/>
    <property type="match status" value="1"/>
</dbReference>
<organism evidence="5">
    <name type="scientific">Blastobotrys adeninivorans</name>
    <name type="common">Yeast</name>
    <name type="synonym">Arxula adeninivorans</name>
    <dbReference type="NCBI Taxonomy" id="409370"/>
    <lineage>
        <taxon>Eukaryota</taxon>
        <taxon>Fungi</taxon>
        <taxon>Dikarya</taxon>
        <taxon>Ascomycota</taxon>
        <taxon>Saccharomycotina</taxon>
        <taxon>Dipodascomycetes</taxon>
        <taxon>Dipodascales</taxon>
        <taxon>Trichomonascaceae</taxon>
        <taxon>Blastobotrys</taxon>
    </lineage>
</organism>
<evidence type="ECO:0000256" key="2">
    <source>
        <dbReference type="ARBA" id="ARBA00023315"/>
    </source>
</evidence>
<protein>
    <recommendedName>
        <fullName evidence="3">Peptide hydrolase</fullName>
        <ecNumber evidence="3">3.4.-.-</ecNumber>
    </recommendedName>
</protein>
<feature type="domain" description="Peptidase M28" evidence="4">
    <location>
        <begin position="103"/>
        <end position="336"/>
    </location>
</feature>
<dbReference type="AlphaFoldDB" id="A0A060T8H7"/>
<dbReference type="EMBL" id="HG937693">
    <property type="protein sequence ID" value="CDP35506.1"/>
    <property type="molecule type" value="Genomic_DNA"/>
</dbReference>
<name>A0A060T8H7_BLAAD</name>
<proteinExistence type="inferred from homology"/>
<dbReference type="InterPro" id="IPR037457">
    <property type="entry name" value="M28_QC"/>
</dbReference>
<keyword evidence="3" id="KW-0645">Protease</keyword>
<keyword evidence="3" id="KW-0378">Hydrolase</keyword>
<evidence type="ECO:0000259" key="4">
    <source>
        <dbReference type="Pfam" id="PF04389"/>
    </source>
</evidence>
<dbReference type="InterPro" id="IPR040234">
    <property type="entry name" value="QC/QCL"/>
</dbReference>
<feature type="signal peptide" evidence="3">
    <location>
        <begin position="1"/>
        <end position="20"/>
    </location>
</feature>
<gene>
    <name evidence="5" type="ORF">GNLVRS02_ARAD1C37136g</name>
</gene>
<dbReference type="EC" id="3.4.-.-" evidence="3"/>
<keyword evidence="3" id="KW-0862">Zinc</keyword>
<reference evidence="5" key="2">
    <citation type="submission" date="2014-06" db="EMBL/GenBank/DDBJ databases">
        <title>The complete genome of Blastobotrys (Arxula) adeninivorans LS3 - a yeast of biotechnological interest.</title>
        <authorList>
            <person name="Kunze G."/>
            <person name="Gaillardin C."/>
            <person name="Czernicka M."/>
            <person name="Durrens P."/>
            <person name="Martin T."/>
            <person name="Boer E."/>
            <person name="Gabaldon T."/>
            <person name="Cruz J."/>
            <person name="Talla E."/>
            <person name="Marck C."/>
            <person name="Goffeau A."/>
            <person name="Barbe V."/>
            <person name="Baret P."/>
            <person name="Baronian K."/>
            <person name="Beier S."/>
            <person name="Bleykasten C."/>
            <person name="Bode R."/>
            <person name="Casaregola S."/>
            <person name="Despons L."/>
            <person name="Fairhead C."/>
            <person name="Giersberg M."/>
            <person name="Gierski P."/>
            <person name="Hahnel U."/>
            <person name="Hartmann A."/>
            <person name="Jankowska D."/>
            <person name="Jubin C."/>
            <person name="Jung P."/>
            <person name="Lafontaine I."/>
            <person name="Leh-Louis V."/>
            <person name="Lemaire M."/>
            <person name="Marcet-Houben M."/>
            <person name="Mascher M."/>
            <person name="Morel G."/>
            <person name="Richard G.-F."/>
            <person name="Riechen J."/>
            <person name="Sacerdot C."/>
            <person name="Sarkar A."/>
            <person name="Savel G."/>
            <person name="Schacherer J."/>
            <person name="Sherman D."/>
            <person name="Straub M.-L."/>
            <person name="Stein N."/>
            <person name="Thierry A."/>
            <person name="Trautwein-Schult A."/>
            <person name="Westhof E."/>
            <person name="Worch S."/>
            <person name="Dujon B."/>
            <person name="Souciet J.-L."/>
            <person name="Wincker P."/>
            <person name="Scholz U."/>
            <person name="Neuveglise N."/>
        </authorList>
    </citation>
    <scope>NUCLEOTIDE SEQUENCE</scope>
    <source>
        <strain evidence="5">LS3</strain>
    </source>
</reference>
<keyword evidence="3" id="KW-0479">Metal-binding</keyword>
<dbReference type="SUPFAM" id="SSF53187">
    <property type="entry name" value="Zn-dependent exopeptidases"/>
    <property type="match status" value="1"/>
</dbReference>
<evidence type="ECO:0000256" key="3">
    <source>
        <dbReference type="RuleBase" id="RU361240"/>
    </source>
</evidence>
<dbReference type="GO" id="GO:0008233">
    <property type="term" value="F:peptidase activity"/>
    <property type="evidence" value="ECO:0007669"/>
    <property type="project" value="UniProtKB-KW"/>
</dbReference>
<keyword evidence="3" id="KW-0732">Signal</keyword>
<dbReference type="Gene3D" id="3.40.630.10">
    <property type="entry name" value="Zn peptidases"/>
    <property type="match status" value="1"/>
</dbReference>
<sequence>MKLDRSIVLGWLVHLGAVCAYKQVSEDTIRALEKRFPPGDYLDPFDEKGYLEPILKVRVPGTENSTDVQNHISNFFKQFEHWNVTLDSFTSDTPITTNTTFTNIIATRDPPGKDQGSVGRLVLAAHYDSKIEPEGFIGAIDSAVPCAILMYVVKAIDEALTKHWSNSGNANLGIQIIFFDGEEAFKDWTDTDSIYGARHLASRMENDHYSATAVRKSSLDAIDTLVLLDLIGSREAPFPSYFMETDWLHQNLRSIEKRLRAGQLSKLSSADRKIFPNHQMFHSGIGDDHLPFLYRGVPILHLIAFPFPEVWHKISDDADHLDADTIHDWALIMSTFVAEYFELGGQMPTEAAVHRQYL</sequence>
<dbReference type="InterPro" id="IPR007484">
    <property type="entry name" value="Peptidase_M28"/>
</dbReference>
<keyword evidence="2" id="KW-0012">Acyltransferase</keyword>
<evidence type="ECO:0000256" key="1">
    <source>
        <dbReference type="ARBA" id="ARBA00022679"/>
    </source>
</evidence>
<dbReference type="GO" id="GO:0006508">
    <property type="term" value="P:proteolysis"/>
    <property type="evidence" value="ECO:0007669"/>
    <property type="project" value="UniProtKB-KW"/>
</dbReference>
<evidence type="ECO:0000313" key="5">
    <source>
        <dbReference type="EMBL" id="CDP35506.1"/>
    </source>
</evidence>
<dbReference type="GO" id="GO:0008270">
    <property type="term" value="F:zinc ion binding"/>
    <property type="evidence" value="ECO:0007669"/>
    <property type="project" value="TreeGrafter"/>
</dbReference>
<keyword evidence="1" id="KW-0808">Transferase</keyword>